<feature type="region of interest" description="Disordered" evidence="1">
    <location>
        <begin position="30"/>
        <end position="195"/>
    </location>
</feature>
<organism evidence="3 4">
    <name type="scientific">Liparis tanakae</name>
    <name type="common">Tanaka's snailfish</name>
    <dbReference type="NCBI Taxonomy" id="230148"/>
    <lineage>
        <taxon>Eukaryota</taxon>
        <taxon>Metazoa</taxon>
        <taxon>Chordata</taxon>
        <taxon>Craniata</taxon>
        <taxon>Vertebrata</taxon>
        <taxon>Euteleostomi</taxon>
        <taxon>Actinopterygii</taxon>
        <taxon>Neopterygii</taxon>
        <taxon>Teleostei</taxon>
        <taxon>Neoteleostei</taxon>
        <taxon>Acanthomorphata</taxon>
        <taxon>Eupercaria</taxon>
        <taxon>Perciformes</taxon>
        <taxon>Cottioidei</taxon>
        <taxon>Cottales</taxon>
        <taxon>Liparidae</taxon>
        <taxon>Liparis</taxon>
    </lineage>
</organism>
<feature type="domain" description="DUF4604" evidence="2">
    <location>
        <begin position="8"/>
        <end position="191"/>
    </location>
</feature>
<evidence type="ECO:0000313" key="4">
    <source>
        <dbReference type="Proteomes" id="UP000314294"/>
    </source>
</evidence>
<feature type="compositionally biased region" description="Acidic residues" evidence="1">
    <location>
        <begin position="144"/>
        <end position="159"/>
    </location>
</feature>
<evidence type="ECO:0000259" key="2">
    <source>
        <dbReference type="Pfam" id="PF15377"/>
    </source>
</evidence>
<sequence>MNRSKASGVSWVKPAEPSFLKKFKNDVGYKEGANVDTKRQAMPTLDDDSGSDKEDELPQIVVLKGGDLSAEEVKKMKGDVLPGEKEDKPPADGKILFKKPAKRSSSDKFQGITASSSKKKKKKSDGAEKKKKEEEEEEEKAKEEEEEKDEGVDAGEEEKEEKKEVKKDEKKEVKSGKTVKNNSLLSFGDDEEDED</sequence>
<gene>
    <name evidence="3" type="ORF">EYF80_010987</name>
</gene>
<reference evidence="3 4" key="1">
    <citation type="submission" date="2019-03" db="EMBL/GenBank/DDBJ databases">
        <title>First draft genome of Liparis tanakae, snailfish: a comprehensive survey of snailfish specific genes.</title>
        <authorList>
            <person name="Kim W."/>
            <person name="Song I."/>
            <person name="Jeong J.-H."/>
            <person name="Kim D."/>
            <person name="Kim S."/>
            <person name="Ryu S."/>
            <person name="Song J.Y."/>
            <person name="Lee S.K."/>
        </authorList>
    </citation>
    <scope>NUCLEOTIDE SEQUENCE [LARGE SCALE GENOMIC DNA]</scope>
    <source>
        <tissue evidence="3">Muscle</tissue>
    </source>
</reference>
<feature type="compositionally biased region" description="Basic and acidic residues" evidence="1">
    <location>
        <begin position="71"/>
        <end position="91"/>
    </location>
</feature>
<feature type="compositionally biased region" description="Basic and acidic residues" evidence="1">
    <location>
        <begin position="160"/>
        <end position="175"/>
    </location>
</feature>
<dbReference type="PANTHER" id="PTHR31195">
    <property type="entry name" value="GEO02494P1"/>
    <property type="match status" value="1"/>
</dbReference>
<comment type="caution">
    <text evidence="3">The sequence shown here is derived from an EMBL/GenBank/DDBJ whole genome shotgun (WGS) entry which is preliminary data.</text>
</comment>
<protein>
    <recommendedName>
        <fullName evidence="2">DUF4604 domain-containing protein</fullName>
    </recommendedName>
</protein>
<name>A0A4Z2IM22_9TELE</name>
<dbReference type="Pfam" id="PF15377">
    <property type="entry name" value="DUF4604"/>
    <property type="match status" value="1"/>
</dbReference>
<evidence type="ECO:0000313" key="3">
    <source>
        <dbReference type="EMBL" id="TNN78817.1"/>
    </source>
</evidence>
<dbReference type="Proteomes" id="UP000314294">
    <property type="component" value="Unassembled WGS sequence"/>
</dbReference>
<evidence type="ECO:0000256" key="1">
    <source>
        <dbReference type="SAM" id="MobiDB-lite"/>
    </source>
</evidence>
<dbReference type="AlphaFoldDB" id="A0A4Z2IM22"/>
<feature type="compositionally biased region" description="Acidic residues" evidence="1">
    <location>
        <begin position="45"/>
        <end position="57"/>
    </location>
</feature>
<dbReference type="PANTHER" id="PTHR31195:SF2">
    <property type="entry name" value="GEO02494P1"/>
    <property type="match status" value="1"/>
</dbReference>
<dbReference type="EMBL" id="SRLO01000070">
    <property type="protein sequence ID" value="TNN78817.1"/>
    <property type="molecule type" value="Genomic_DNA"/>
</dbReference>
<dbReference type="InterPro" id="IPR027911">
    <property type="entry name" value="DUF4604"/>
</dbReference>
<dbReference type="OrthoDB" id="10043580at2759"/>
<keyword evidence="4" id="KW-1185">Reference proteome</keyword>
<proteinExistence type="predicted"/>
<feature type="compositionally biased region" description="Basic and acidic residues" evidence="1">
    <location>
        <begin position="124"/>
        <end position="143"/>
    </location>
</feature>
<dbReference type="InterPro" id="IPR040219">
    <property type="entry name" value="KIAA1143-like"/>
</dbReference>
<accession>A0A4Z2IM22</accession>